<sequence length="100" mass="11265">MLGLLCVLEVYLPYFGHALMALGYILEQFQSVGPPLPSAVVLIGHLCVLTDPRTLSSERPSVQIINIVFLFSNILMFLIDLIRALEYDVPRITEIDQYLT</sequence>
<keyword evidence="1" id="KW-0472">Membrane</keyword>
<evidence type="ECO:0000313" key="2">
    <source>
        <dbReference type="EMBL" id="CAH2091828.1"/>
    </source>
</evidence>
<dbReference type="AlphaFoldDB" id="A0AAU9TXW9"/>
<evidence type="ECO:0000256" key="1">
    <source>
        <dbReference type="SAM" id="Phobius"/>
    </source>
</evidence>
<gene>
    <name evidence="2" type="ORF">EEDITHA_LOCUS7653</name>
</gene>
<organism evidence="2 3">
    <name type="scientific">Euphydryas editha</name>
    <name type="common">Edith's checkerspot</name>
    <dbReference type="NCBI Taxonomy" id="104508"/>
    <lineage>
        <taxon>Eukaryota</taxon>
        <taxon>Metazoa</taxon>
        <taxon>Ecdysozoa</taxon>
        <taxon>Arthropoda</taxon>
        <taxon>Hexapoda</taxon>
        <taxon>Insecta</taxon>
        <taxon>Pterygota</taxon>
        <taxon>Neoptera</taxon>
        <taxon>Endopterygota</taxon>
        <taxon>Lepidoptera</taxon>
        <taxon>Glossata</taxon>
        <taxon>Ditrysia</taxon>
        <taxon>Papilionoidea</taxon>
        <taxon>Nymphalidae</taxon>
        <taxon>Nymphalinae</taxon>
        <taxon>Euphydryas</taxon>
    </lineage>
</organism>
<dbReference type="Proteomes" id="UP001153954">
    <property type="component" value="Unassembled WGS sequence"/>
</dbReference>
<comment type="caution">
    <text evidence="2">The sequence shown here is derived from an EMBL/GenBank/DDBJ whole genome shotgun (WGS) entry which is preliminary data.</text>
</comment>
<keyword evidence="1" id="KW-1133">Transmembrane helix</keyword>
<evidence type="ECO:0000313" key="3">
    <source>
        <dbReference type="Proteomes" id="UP001153954"/>
    </source>
</evidence>
<protein>
    <submittedName>
        <fullName evidence="2">Uncharacterized protein</fullName>
    </submittedName>
</protein>
<keyword evidence="1" id="KW-0812">Transmembrane</keyword>
<accession>A0AAU9TXW9</accession>
<keyword evidence="3" id="KW-1185">Reference proteome</keyword>
<dbReference type="EMBL" id="CAKOGL010000011">
    <property type="protein sequence ID" value="CAH2091828.1"/>
    <property type="molecule type" value="Genomic_DNA"/>
</dbReference>
<reference evidence="2" key="1">
    <citation type="submission" date="2022-03" db="EMBL/GenBank/DDBJ databases">
        <authorList>
            <person name="Tunstrom K."/>
        </authorList>
    </citation>
    <scope>NUCLEOTIDE SEQUENCE</scope>
</reference>
<proteinExistence type="predicted"/>
<name>A0AAU9TXW9_EUPED</name>
<feature type="transmembrane region" description="Helical" evidence="1">
    <location>
        <begin position="7"/>
        <end position="26"/>
    </location>
</feature>
<feature type="transmembrane region" description="Helical" evidence="1">
    <location>
        <begin position="62"/>
        <end position="82"/>
    </location>
</feature>